<feature type="region of interest" description="Disordered" evidence="1">
    <location>
        <begin position="1"/>
        <end position="24"/>
    </location>
</feature>
<gene>
    <name evidence="2" type="ORF">JTE90_016431</name>
</gene>
<keyword evidence="3" id="KW-1185">Reference proteome</keyword>
<comment type="caution">
    <text evidence="2">The sequence shown here is derived from an EMBL/GenBank/DDBJ whole genome shotgun (WGS) entry which is preliminary data.</text>
</comment>
<name>A0AAV6TD70_9ARAC</name>
<dbReference type="Proteomes" id="UP000827092">
    <property type="component" value="Unassembled WGS sequence"/>
</dbReference>
<reference evidence="2 3" key="1">
    <citation type="journal article" date="2022" name="Nat. Ecol. Evol.">
        <title>A masculinizing supergene underlies an exaggerated male reproductive morph in a spider.</title>
        <authorList>
            <person name="Hendrickx F."/>
            <person name="De Corte Z."/>
            <person name="Sonet G."/>
            <person name="Van Belleghem S.M."/>
            <person name="Kostlbacher S."/>
            <person name="Vangestel C."/>
        </authorList>
    </citation>
    <scope>NUCLEOTIDE SEQUENCE [LARGE SCALE GENOMIC DNA]</scope>
    <source>
        <strain evidence="2">W744_W776</strain>
    </source>
</reference>
<feature type="compositionally biased region" description="Basic and acidic residues" evidence="1">
    <location>
        <begin position="1"/>
        <end position="18"/>
    </location>
</feature>
<organism evidence="2 3">
    <name type="scientific">Oedothorax gibbosus</name>
    <dbReference type="NCBI Taxonomy" id="931172"/>
    <lineage>
        <taxon>Eukaryota</taxon>
        <taxon>Metazoa</taxon>
        <taxon>Ecdysozoa</taxon>
        <taxon>Arthropoda</taxon>
        <taxon>Chelicerata</taxon>
        <taxon>Arachnida</taxon>
        <taxon>Araneae</taxon>
        <taxon>Araneomorphae</taxon>
        <taxon>Entelegynae</taxon>
        <taxon>Araneoidea</taxon>
        <taxon>Linyphiidae</taxon>
        <taxon>Erigoninae</taxon>
        <taxon>Oedothorax</taxon>
    </lineage>
</organism>
<evidence type="ECO:0000256" key="1">
    <source>
        <dbReference type="SAM" id="MobiDB-lite"/>
    </source>
</evidence>
<evidence type="ECO:0000313" key="3">
    <source>
        <dbReference type="Proteomes" id="UP000827092"/>
    </source>
</evidence>
<accession>A0AAV6TD70</accession>
<sequence>MKVRRAEFGDLRIRDPRSSRAGAPETPAAFTLWNVGVVGAQHVGTRKMVNYARTGRGADETRWRSLSVSDCKLDRQICLSGVD</sequence>
<protein>
    <submittedName>
        <fullName evidence="2">Uncharacterized protein</fullName>
    </submittedName>
</protein>
<evidence type="ECO:0000313" key="2">
    <source>
        <dbReference type="EMBL" id="KAG8155876.1"/>
    </source>
</evidence>
<proteinExistence type="predicted"/>
<dbReference type="AlphaFoldDB" id="A0AAV6TD70"/>
<dbReference type="EMBL" id="JAFNEN010006520">
    <property type="protein sequence ID" value="KAG8155876.1"/>
    <property type="molecule type" value="Genomic_DNA"/>
</dbReference>